<proteinExistence type="predicted"/>
<reference evidence="1 2" key="1">
    <citation type="submission" date="2018-10" db="EMBL/GenBank/DDBJ databases">
        <title>A high-quality apple genome assembly.</title>
        <authorList>
            <person name="Hu J."/>
        </authorList>
    </citation>
    <scope>NUCLEOTIDE SEQUENCE [LARGE SCALE GENOMIC DNA]</scope>
    <source>
        <strain evidence="2">cv. HFTH1</strain>
        <tissue evidence="1">Young leaf</tissue>
    </source>
</reference>
<comment type="caution">
    <text evidence="1">The sequence shown here is derived from an EMBL/GenBank/DDBJ whole genome shotgun (WGS) entry which is preliminary data.</text>
</comment>
<evidence type="ECO:0000313" key="1">
    <source>
        <dbReference type="EMBL" id="RXH99079.1"/>
    </source>
</evidence>
<keyword evidence="2" id="KW-1185">Reference proteome</keyword>
<gene>
    <name evidence="1" type="ORF">DVH24_011404</name>
</gene>
<name>A0A498JT48_MALDO</name>
<evidence type="ECO:0000313" key="2">
    <source>
        <dbReference type="Proteomes" id="UP000290289"/>
    </source>
</evidence>
<sequence>MTLRFDFSPRWQHSLFQSHNVRPALSLTFFHLLTLQKVGDTYLISRSPLVEIFQLGWKSFNLLRTSLSAEGLYKGPAIRR</sequence>
<dbReference type="AlphaFoldDB" id="A0A498JT48"/>
<dbReference type="Proteomes" id="UP000290289">
    <property type="component" value="Chromosome 5"/>
</dbReference>
<protein>
    <submittedName>
        <fullName evidence="1">Uncharacterized protein</fullName>
    </submittedName>
</protein>
<accession>A0A498JT48</accession>
<dbReference type="EMBL" id="RDQH01000331">
    <property type="protein sequence ID" value="RXH99079.1"/>
    <property type="molecule type" value="Genomic_DNA"/>
</dbReference>
<organism evidence="1 2">
    <name type="scientific">Malus domestica</name>
    <name type="common">Apple</name>
    <name type="synonym">Pyrus malus</name>
    <dbReference type="NCBI Taxonomy" id="3750"/>
    <lineage>
        <taxon>Eukaryota</taxon>
        <taxon>Viridiplantae</taxon>
        <taxon>Streptophyta</taxon>
        <taxon>Embryophyta</taxon>
        <taxon>Tracheophyta</taxon>
        <taxon>Spermatophyta</taxon>
        <taxon>Magnoliopsida</taxon>
        <taxon>eudicotyledons</taxon>
        <taxon>Gunneridae</taxon>
        <taxon>Pentapetalae</taxon>
        <taxon>rosids</taxon>
        <taxon>fabids</taxon>
        <taxon>Rosales</taxon>
        <taxon>Rosaceae</taxon>
        <taxon>Amygdaloideae</taxon>
        <taxon>Maleae</taxon>
        <taxon>Malus</taxon>
    </lineage>
</organism>